<dbReference type="PROSITE" id="PS51123">
    <property type="entry name" value="OMPA_2"/>
    <property type="match status" value="1"/>
</dbReference>
<dbReference type="Proteomes" id="UP000002440">
    <property type="component" value="Chromosome"/>
</dbReference>
<dbReference type="eggNOG" id="COG1360">
    <property type="taxonomic scope" value="Bacteria"/>
</dbReference>
<name>Q1GZX0_METFK</name>
<keyword evidence="3" id="KW-1003">Cell membrane</keyword>
<sequence length="267" mass="29182">MGRRRKFEDEPDNNDRWLVSYADFITLLFAFFVVMYGISSVNDQKYKELTSALGSAFSGNTNDNTSSPSPDTPPAADRHVLKTTPTSSLIHALPLSRLQKERQRKEQESISAMIATLNRALGNLATNGKISISKTSLGVRIDIADGVLFQAGSAAIKAEADAPISEITQILADQQYAIQVEGHTDNVPISNAQFPSNWELSSMRATSVVRKMIENGIDAARLSAVGYSDTQPIADNQTAEGRAQNRRVSIMVLYHKPEKLQGAANQQ</sequence>
<dbReference type="NCBIfam" id="NF006541">
    <property type="entry name" value="PRK09038.1"/>
    <property type="match status" value="1"/>
</dbReference>
<dbReference type="KEGG" id="mfa:Mfla_1950"/>
<dbReference type="AlphaFoldDB" id="Q1GZX0"/>
<dbReference type="Pfam" id="PF00691">
    <property type="entry name" value="OmpA"/>
    <property type="match status" value="1"/>
</dbReference>
<evidence type="ECO:0000256" key="5">
    <source>
        <dbReference type="ARBA" id="ARBA00022989"/>
    </source>
</evidence>
<reference evidence="11 12" key="1">
    <citation type="submission" date="2006-03" db="EMBL/GenBank/DDBJ databases">
        <title>Complete sequence of Methylobacillus flagellatus KT.</title>
        <authorList>
            <consortium name="US DOE Joint Genome Institute"/>
            <person name="Copeland A."/>
            <person name="Lucas S."/>
            <person name="Lapidus A."/>
            <person name="Barry K."/>
            <person name="Detter J.C."/>
            <person name="Glavina del Rio T."/>
            <person name="Hammon N."/>
            <person name="Israni S."/>
            <person name="Dalin E."/>
            <person name="Tice H."/>
            <person name="Pitluck S."/>
            <person name="Brettin T."/>
            <person name="Bruce D."/>
            <person name="Han C."/>
            <person name="Tapia R."/>
            <person name="Saunders E."/>
            <person name="Gilna P."/>
            <person name="Schmutz J."/>
            <person name="Larimer F."/>
            <person name="Land M."/>
            <person name="Kyrpides N."/>
            <person name="Anderson I."/>
            <person name="Richardson P."/>
        </authorList>
    </citation>
    <scope>NUCLEOTIDE SEQUENCE [LARGE SCALE GENOMIC DNA]</scope>
    <source>
        <strain evidence="12">KT / ATCC 51484 / DSM 6875</strain>
    </source>
</reference>
<evidence type="ECO:0000256" key="8">
    <source>
        <dbReference type="SAM" id="MobiDB-lite"/>
    </source>
</evidence>
<dbReference type="PANTHER" id="PTHR30329:SF20">
    <property type="entry name" value="EXPORTED PROTEIN"/>
    <property type="match status" value="1"/>
</dbReference>
<dbReference type="GO" id="GO:0005886">
    <property type="term" value="C:plasma membrane"/>
    <property type="evidence" value="ECO:0007669"/>
    <property type="project" value="UniProtKB-SubCell"/>
</dbReference>
<evidence type="ECO:0000256" key="4">
    <source>
        <dbReference type="ARBA" id="ARBA00022692"/>
    </source>
</evidence>
<dbReference type="OrthoDB" id="9815217at2"/>
<dbReference type="InterPro" id="IPR050330">
    <property type="entry name" value="Bact_OuterMem_StrucFunc"/>
</dbReference>
<protein>
    <submittedName>
        <fullName evidence="11">OmpA/MotB</fullName>
    </submittedName>
</protein>
<dbReference type="RefSeq" id="WP_011480171.1">
    <property type="nucleotide sequence ID" value="NC_007947.1"/>
</dbReference>
<comment type="subcellular location">
    <subcellularLocation>
        <location evidence="1">Cell membrane</location>
        <topology evidence="1">Single-pass membrane protein</topology>
    </subcellularLocation>
</comment>
<evidence type="ECO:0000256" key="2">
    <source>
        <dbReference type="ARBA" id="ARBA00008914"/>
    </source>
</evidence>
<evidence type="ECO:0000313" key="11">
    <source>
        <dbReference type="EMBL" id="ABE50217.1"/>
    </source>
</evidence>
<feature type="region of interest" description="Disordered" evidence="8">
    <location>
        <begin position="57"/>
        <end position="79"/>
    </location>
</feature>
<evidence type="ECO:0000313" key="12">
    <source>
        <dbReference type="Proteomes" id="UP000002440"/>
    </source>
</evidence>
<keyword evidence="4 9" id="KW-0812">Transmembrane</keyword>
<feature type="domain" description="OmpA-like" evidence="10">
    <location>
        <begin position="136"/>
        <end position="256"/>
    </location>
</feature>
<dbReference type="STRING" id="265072.Mfla_1950"/>
<feature type="transmembrane region" description="Helical" evidence="9">
    <location>
        <begin position="21"/>
        <end position="38"/>
    </location>
</feature>
<evidence type="ECO:0000256" key="6">
    <source>
        <dbReference type="ARBA" id="ARBA00023136"/>
    </source>
</evidence>
<dbReference type="Pfam" id="PF13677">
    <property type="entry name" value="MotB_plug"/>
    <property type="match status" value="1"/>
</dbReference>
<evidence type="ECO:0000256" key="1">
    <source>
        <dbReference type="ARBA" id="ARBA00004162"/>
    </source>
</evidence>
<accession>Q1GZX0</accession>
<dbReference type="Gene3D" id="3.30.1330.60">
    <property type="entry name" value="OmpA-like domain"/>
    <property type="match status" value="1"/>
</dbReference>
<dbReference type="SUPFAM" id="SSF103088">
    <property type="entry name" value="OmpA-like"/>
    <property type="match status" value="1"/>
</dbReference>
<evidence type="ECO:0000256" key="7">
    <source>
        <dbReference type="PROSITE-ProRule" id="PRU00473"/>
    </source>
</evidence>
<comment type="similarity">
    <text evidence="2">Belongs to the MotB family.</text>
</comment>
<keyword evidence="5 9" id="KW-1133">Transmembrane helix</keyword>
<dbReference type="InterPro" id="IPR036737">
    <property type="entry name" value="OmpA-like_sf"/>
</dbReference>
<dbReference type="PANTHER" id="PTHR30329">
    <property type="entry name" value="STATOR ELEMENT OF FLAGELLAR MOTOR COMPLEX"/>
    <property type="match status" value="1"/>
</dbReference>
<dbReference type="InterPro" id="IPR025713">
    <property type="entry name" value="MotB-like_N_dom"/>
</dbReference>
<evidence type="ECO:0000256" key="3">
    <source>
        <dbReference type="ARBA" id="ARBA00022475"/>
    </source>
</evidence>
<proteinExistence type="inferred from homology"/>
<dbReference type="InterPro" id="IPR006665">
    <property type="entry name" value="OmpA-like"/>
</dbReference>
<keyword evidence="12" id="KW-1185">Reference proteome</keyword>
<dbReference type="CDD" id="cd07185">
    <property type="entry name" value="OmpA_C-like"/>
    <property type="match status" value="1"/>
</dbReference>
<feature type="compositionally biased region" description="Low complexity" evidence="8">
    <location>
        <begin position="60"/>
        <end position="69"/>
    </location>
</feature>
<dbReference type="EMBL" id="CP000284">
    <property type="protein sequence ID" value="ABE50217.1"/>
    <property type="molecule type" value="Genomic_DNA"/>
</dbReference>
<organism evidence="11 12">
    <name type="scientific">Methylobacillus flagellatus (strain ATCC 51484 / DSM 6875 / VKM B-1610 / KT)</name>
    <dbReference type="NCBI Taxonomy" id="265072"/>
    <lineage>
        <taxon>Bacteria</taxon>
        <taxon>Pseudomonadati</taxon>
        <taxon>Pseudomonadota</taxon>
        <taxon>Betaproteobacteria</taxon>
        <taxon>Nitrosomonadales</taxon>
        <taxon>Methylophilaceae</taxon>
        <taxon>Methylobacillus</taxon>
    </lineage>
</organism>
<keyword evidence="6 7" id="KW-0472">Membrane</keyword>
<evidence type="ECO:0000259" key="10">
    <source>
        <dbReference type="PROSITE" id="PS51123"/>
    </source>
</evidence>
<gene>
    <name evidence="11" type="ordered locus">Mfla_1950</name>
</gene>
<dbReference type="HOGENOM" id="CLU_016890_0_0_4"/>
<evidence type="ECO:0000256" key="9">
    <source>
        <dbReference type="SAM" id="Phobius"/>
    </source>
</evidence>